<evidence type="ECO:0000259" key="9">
    <source>
        <dbReference type="Pfam" id="PF16916"/>
    </source>
</evidence>
<dbReference type="InterPro" id="IPR027469">
    <property type="entry name" value="Cation_efflux_TMD_sf"/>
</dbReference>
<dbReference type="Pfam" id="PF01545">
    <property type="entry name" value="Cation_efflux"/>
    <property type="match status" value="1"/>
</dbReference>
<dbReference type="AlphaFoldDB" id="A0A9D4ZP31"/>
<keyword evidence="3" id="KW-0813">Transport</keyword>
<evidence type="ECO:0000313" key="10">
    <source>
        <dbReference type="EMBL" id="KAI5080546.1"/>
    </source>
</evidence>
<evidence type="ECO:0000256" key="7">
    <source>
        <dbReference type="ARBA" id="ARBA00023136"/>
    </source>
</evidence>
<dbReference type="InterPro" id="IPR027470">
    <property type="entry name" value="Cation_efflux_CTD"/>
</dbReference>
<dbReference type="InterPro" id="IPR058533">
    <property type="entry name" value="Cation_efflux_TM"/>
</dbReference>
<evidence type="ECO:0000256" key="1">
    <source>
        <dbReference type="ARBA" id="ARBA00003168"/>
    </source>
</evidence>
<dbReference type="Gene3D" id="1.20.1510.10">
    <property type="entry name" value="Cation efflux protein transmembrane domain"/>
    <property type="match status" value="1"/>
</dbReference>
<dbReference type="SUPFAM" id="SSF160240">
    <property type="entry name" value="Cation efflux protein cytoplasmic domain-like"/>
    <property type="match status" value="1"/>
</dbReference>
<dbReference type="SUPFAM" id="SSF161111">
    <property type="entry name" value="Cation efflux protein transmembrane domain-like"/>
    <property type="match status" value="1"/>
</dbReference>
<evidence type="ECO:0000256" key="4">
    <source>
        <dbReference type="ARBA" id="ARBA00022554"/>
    </source>
</evidence>
<evidence type="ECO:0000256" key="3">
    <source>
        <dbReference type="ARBA" id="ARBA00022448"/>
    </source>
</evidence>
<comment type="caution">
    <text evidence="10">The sequence shown here is derived from an EMBL/GenBank/DDBJ whole genome shotgun (WGS) entry which is preliminary data.</text>
</comment>
<sequence length="589" mass="63727">MMRRLHCWKNSAASCRFPRGVVPQGASNPSDRAVSKLLLPASSTTAHTFDSVPATSREKTNSIDSGGALLFSARDTLFLSLVQSGCSRFFVTSKTHLSLHLGAGPIRAFGPKLGFIASTQGTDLTHSDPKCHTLGVRCVIIRTHMGHAHDHSDPNHNDDTGEAGERVSLLGLVADICLTVGKGFAGYASGSTAVIADAAHSMSDVVLSGVALWIFKAARAPKDQMHPYGHGKFETLGALAISSMLLLTGGGIAWHAFEILQDLLSATDVTQLTSNIDSGPDYTKLFRHEHASGGHHHGIDKEHQGLALAAIVISICVKEGLYWITKKVGDARGSELLKANAWHHRSDAISSVIALLGVGGAMLGWHFLDPLAALAVSGLIIRAGLQTGYRSLQELVDSALPESVLSNFKETVLSVKSVKGCHALRGRRAGSSIHLDVHIEVDPWLSVSAAHMIGEAVRQKLRECHPLLEEIFIHIDPADAFASSTSSTKEPEGFKGNGQMQTFNSYQQQEVEKVVRAVVQAHFEKMMAFERIRCHFLQGRLLVELEVSMEPTISIRDGMLYARQAEELIMKSDPKISAVETQLRLTRCM</sequence>
<dbReference type="NCBIfam" id="TIGR01297">
    <property type="entry name" value="CDF"/>
    <property type="match status" value="1"/>
</dbReference>
<organism evidence="10 11">
    <name type="scientific">Adiantum capillus-veneris</name>
    <name type="common">Maidenhair fern</name>
    <dbReference type="NCBI Taxonomy" id="13818"/>
    <lineage>
        <taxon>Eukaryota</taxon>
        <taxon>Viridiplantae</taxon>
        <taxon>Streptophyta</taxon>
        <taxon>Embryophyta</taxon>
        <taxon>Tracheophyta</taxon>
        <taxon>Polypodiopsida</taxon>
        <taxon>Polypodiidae</taxon>
        <taxon>Polypodiales</taxon>
        <taxon>Pteridineae</taxon>
        <taxon>Pteridaceae</taxon>
        <taxon>Vittarioideae</taxon>
        <taxon>Adiantum</taxon>
    </lineage>
</organism>
<evidence type="ECO:0000259" key="8">
    <source>
        <dbReference type="Pfam" id="PF01545"/>
    </source>
</evidence>
<dbReference type="InterPro" id="IPR002524">
    <property type="entry name" value="Cation_efflux"/>
</dbReference>
<dbReference type="GO" id="GO:0008324">
    <property type="term" value="F:monoatomic cation transmembrane transporter activity"/>
    <property type="evidence" value="ECO:0007669"/>
    <property type="project" value="InterPro"/>
</dbReference>
<accession>A0A9D4ZP31</accession>
<feature type="domain" description="Cation efflux protein transmembrane" evidence="8">
    <location>
        <begin position="169"/>
        <end position="396"/>
    </location>
</feature>
<reference evidence="10" key="1">
    <citation type="submission" date="2021-01" db="EMBL/GenBank/DDBJ databases">
        <title>Adiantum capillus-veneris genome.</title>
        <authorList>
            <person name="Fang Y."/>
            <person name="Liao Q."/>
        </authorList>
    </citation>
    <scope>NUCLEOTIDE SEQUENCE</scope>
    <source>
        <strain evidence="10">H3</strain>
        <tissue evidence="10">Leaf</tissue>
    </source>
</reference>
<dbReference type="Pfam" id="PF16916">
    <property type="entry name" value="ZT_dimer"/>
    <property type="match status" value="1"/>
</dbReference>
<keyword evidence="5" id="KW-0812">Transmembrane</keyword>
<dbReference type="FunFam" id="3.30.70.1350:FF:000008">
    <property type="entry name" value="Metal tolerance protein C1"/>
    <property type="match status" value="1"/>
</dbReference>
<dbReference type="InterPro" id="IPR036837">
    <property type="entry name" value="Cation_efflux_CTD_sf"/>
</dbReference>
<evidence type="ECO:0000256" key="6">
    <source>
        <dbReference type="ARBA" id="ARBA00022989"/>
    </source>
</evidence>
<dbReference type="Proteomes" id="UP000886520">
    <property type="component" value="Chromosome 4"/>
</dbReference>
<evidence type="ECO:0000313" key="11">
    <source>
        <dbReference type="Proteomes" id="UP000886520"/>
    </source>
</evidence>
<protein>
    <recommendedName>
        <fullName evidence="12">Cation efflux protein cytoplasmic domain-containing protein</fullName>
    </recommendedName>
</protein>
<keyword evidence="4" id="KW-0926">Vacuole</keyword>
<evidence type="ECO:0000256" key="2">
    <source>
        <dbReference type="ARBA" id="ARBA00004128"/>
    </source>
</evidence>
<dbReference type="InterPro" id="IPR050291">
    <property type="entry name" value="CDF_Transporter"/>
</dbReference>
<evidence type="ECO:0008006" key="12">
    <source>
        <dbReference type="Google" id="ProtNLM"/>
    </source>
</evidence>
<proteinExistence type="predicted"/>
<evidence type="ECO:0000256" key="5">
    <source>
        <dbReference type="ARBA" id="ARBA00022692"/>
    </source>
</evidence>
<dbReference type="PANTHER" id="PTHR43840">
    <property type="entry name" value="MITOCHONDRIAL METAL TRANSPORTER 1-RELATED"/>
    <property type="match status" value="1"/>
</dbReference>
<dbReference type="PANTHER" id="PTHR43840:SF15">
    <property type="entry name" value="MITOCHONDRIAL METAL TRANSPORTER 1-RELATED"/>
    <property type="match status" value="1"/>
</dbReference>
<keyword evidence="7" id="KW-0472">Membrane</keyword>
<dbReference type="GO" id="GO:0005774">
    <property type="term" value="C:vacuolar membrane"/>
    <property type="evidence" value="ECO:0007669"/>
    <property type="project" value="UniProtKB-SubCell"/>
</dbReference>
<feature type="domain" description="Cation efflux protein cytoplasmic" evidence="9">
    <location>
        <begin position="401"/>
        <end position="477"/>
    </location>
</feature>
<keyword evidence="6" id="KW-1133">Transmembrane helix</keyword>
<dbReference type="OrthoDB" id="435980at2759"/>
<comment type="subcellular location">
    <subcellularLocation>
        <location evidence="2">Vacuole membrane</location>
        <topology evidence="2">Multi-pass membrane protein</topology>
    </subcellularLocation>
</comment>
<dbReference type="FunFam" id="1.20.1510.10:FF:000023">
    <property type="entry name" value="Metal tolerance protein C1"/>
    <property type="match status" value="1"/>
</dbReference>
<keyword evidence="11" id="KW-1185">Reference proteome</keyword>
<gene>
    <name evidence="10" type="ORF">GOP47_0003729</name>
</gene>
<dbReference type="EMBL" id="JABFUD020000004">
    <property type="protein sequence ID" value="KAI5080546.1"/>
    <property type="molecule type" value="Genomic_DNA"/>
</dbReference>
<dbReference type="Gene3D" id="3.30.70.1350">
    <property type="entry name" value="Cation efflux protein, cytoplasmic domain"/>
    <property type="match status" value="2"/>
</dbReference>
<name>A0A9D4ZP31_ADICA</name>
<comment type="function">
    <text evidence="1">Involved in sequestration of excess metal in the cytoplasm into vacuoles to maintain metal homeostasis.</text>
</comment>